<dbReference type="Proteomes" id="UP000005808">
    <property type="component" value="Unassembled WGS sequence"/>
</dbReference>
<dbReference type="PATRIC" id="fig|1127483.3.peg.7419"/>
<reference evidence="1 2" key="1">
    <citation type="journal article" date="2012" name="J. Bacteriol.">
        <title>De Novo Genome Project of Cupriavidus basilensis OR16.</title>
        <authorList>
            <person name="Cserhati M."/>
            <person name="Kriszt B."/>
            <person name="Szoboszlay S."/>
            <person name="Toth A."/>
            <person name="Szabo I."/>
            <person name="Tancsics A."/>
            <person name="Nagy I."/>
            <person name="Horvath B."/>
            <person name="Nagy I."/>
            <person name="Kukolya J."/>
        </authorList>
    </citation>
    <scope>NUCLEOTIDE SEQUENCE [LARGE SCALE GENOMIC DNA]</scope>
    <source>
        <strain evidence="1 2">OR16</strain>
    </source>
</reference>
<protein>
    <submittedName>
        <fullName evidence="1">Uncharacterized protein</fullName>
    </submittedName>
</protein>
<proteinExistence type="predicted"/>
<comment type="caution">
    <text evidence="1">The sequence shown here is derived from an EMBL/GenBank/DDBJ whole genome shotgun (WGS) entry which is preliminary data.</text>
</comment>
<name>H1SGD0_9BURK</name>
<gene>
    <name evidence="1" type="ORF">OR16_37225</name>
</gene>
<organism evidence="1 2">
    <name type="scientific">Cupriavidus basilensis OR16</name>
    <dbReference type="NCBI Taxonomy" id="1127483"/>
    <lineage>
        <taxon>Bacteria</taxon>
        <taxon>Pseudomonadati</taxon>
        <taxon>Pseudomonadota</taxon>
        <taxon>Betaproteobacteria</taxon>
        <taxon>Burkholderiales</taxon>
        <taxon>Burkholderiaceae</taxon>
        <taxon>Cupriavidus</taxon>
    </lineage>
</organism>
<dbReference type="EMBL" id="AHJE01000126">
    <property type="protein sequence ID" value="EHP38468.1"/>
    <property type="molecule type" value="Genomic_DNA"/>
</dbReference>
<sequence>MTWAPRAACSAALNGALNGARKAANAWPCACRARCPRPPLRGALWESGTIIDVRNQAAALAARLVEELGLAAEAQAA</sequence>
<accession>H1SGD0</accession>
<dbReference type="AlphaFoldDB" id="H1SGD0"/>
<dbReference type="RefSeq" id="WP_006163449.1">
    <property type="nucleotide sequence ID" value="NZ_AHJE01000126.1"/>
</dbReference>
<evidence type="ECO:0000313" key="1">
    <source>
        <dbReference type="EMBL" id="EHP38468.1"/>
    </source>
</evidence>
<evidence type="ECO:0000313" key="2">
    <source>
        <dbReference type="Proteomes" id="UP000005808"/>
    </source>
</evidence>